<sequence>MKCREGCGACCIAPSISTPIPGMPNGKAAGERCLHLSAEHLCAIFGMPERPPVCGSFQADLEVCGSSREEAIKLIGWWEKMTAA</sequence>
<evidence type="ECO:0000313" key="1">
    <source>
        <dbReference type="EMBL" id="VVO35371.1"/>
    </source>
</evidence>
<evidence type="ECO:0008006" key="3">
    <source>
        <dbReference type="Google" id="ProtNLM"/>
    </source>
</evidence>
<dbReference type="OrthoDB" id="9803986at2"/>
<organism evidence="1 2">
    <name type="scientific">Pseudomonas fluorescens</name>
    <dbReference type="NCBI Taxonomy" id="294"/>
    <lineage>
        <taxon>Bacteria</taxon>
        <taxon>Pseudomonadati</taxon>
        <taxon>Pseudomonadota</taxon>
        <taxon>Gammaproteobacteria</taxon>
        <taxon>Pseudomonadales</taxon>
        <taxon>Pseudomonadaceae</taxon>
        <taxon>Pseudomonas</taxon>
    </lineage>
</organism>
<dbReference type="Pfam" id="PF03692">
    <property type="entry name" value="CxxCxxCC"/>
    <property type="match status" value="1"/>
</dbReference>
<dbReference type="InterPro" id="IPR052572">
    <property type="entry name" value="UPF0153_domain"/>
</dbReference>
<name>A0A5E7F7C4_PSEFL</name>
<reference evidence="1 2" key="1">
    <citation type="submission" date="2019-09" db="EMBL/GenBank/DDBJ databases">
        <authorList>
            <person name="Chandra G."/>
            <person name="Truman W A."/>
        </authorList>
    </citation>
    <scope>NUCLEOTIDE SEQUENCE [LARGE SCALE GENOMIC DNA]</scope>
    <source>
        <strain evidence="1">PS691</strain>
    </source>
</reference>
<dbReference type="InterPro" id="IPR005358">
    <property type="entry name" value="Puta_zinc/iron-chelating_dom"/>
</dbReference>
<proteinExistence type="predicted"/>
<dbReference type="PANTHER" id="PTHR36931:SF1">
    <property type="entry name" value="UPF0153 PROTEIN YEIW"/>
    <property type="match status" value="1"/>
</dbReference>
<dbReference type="Proteomes" id="UP000337909">
    <property type="component" value="Unassembled WGS sequence"/>
</dbReference>
<dbReference type="PANTHER" id="PTHR36931">
    <property type="entry name" value="UPF0153 PROTEIN YEIW"/>
    <property type="match status" value="1"/>
</dbReference>
<accession>A0A5E7F7C4</accession>
<dbReference type="RefSeq" id="WP_150645077.1">
    <property type="nucleotide sequence ID" value="NZ_CABVHQ010000085.1"/>
</dbReference>
<evidence type="ECO:0000313" key="2">
    <source>
        <dbReference type="Proteomes" id="UP000337909"/>
    </source>
</evidence>
<dbReference type="AlphaFoldDB" id="A0A5E7F7C4"/>
<protein>
    <recommendedName>
        <fullName evidence="3">YkgJ family cysteine cluster protein</fullName>
    </recommendedName>
</protein>
<dbReference type="EMBL" id="CABVHQ010000085">
    <property type="protein sequence ID" value="VVO35371.1"/>
    <property type="molecule type" value="Genomic_DNA"/>
</dbReference>
<gene>
    <name evidence="1" type="ORF">PS691_05277</name>
</gene>